<evidence type="ECO:0000313" key="2">
    <source>
        <dbReference type="EMBL" id="RGU94132.1"/>
    </source>
</evidence>
<reference evidence="2 3" key="1">
    <citation type="submission" date="2018-08" db="EMBL/GenBank/DDBJ databases">
        <title>A genome reference for cultivated species of the human gut microbiota.</title>
        <authorList>
            <person name="Zou Y."/>
            <person name="Xue W."/>
            <person name="Luo G."/>
        </authorList>
    </citation>
    <scope>NUCLEOTIDE SEQUENCE [LARGE SCALE GENOMIC DNA]</scope>
    <source>
        <strain evidence="2 3">AF15-20</strain>
    </source>
</reference>
<evidence type="ECO:0008006" key="4">
    <source>
        <dbReference type="Google" id="ProtNLM"/>
    </source>
</evidence>
<dbReference type="Gene3D" id="2.60.120.460">
    <property type="entry name" value="YjbQ-like"/>
    <property type="match status" value="2"/>
</dbReference>
<dbReference type="SUPFAM" id="SSF111038">
    <property type="entry name" value="YjbQ-like"/>
    <property type="match status" value="2"/>
</dbReference>
<organism evidence="2 3">
    <name type="scientific">Holdemanella biformis</name>
    <dbReference type="NCBI Taxonomy" id="1735"/>
    <lineage>
        <taxon>Bacteria</taxon>
        <taxon>Bacillati</taxon>
        <taxon>Bacillota</taxon>
        <taxon>Erysipelotrichia</taxon>
        <taxon>Erysipelotrichales</taxon>
        <taxon>Erysipelotrichaceae</taxon>
        <taxon>Holdemanella</taxon>
    </lineage>
</organism>
<dbReference type="AlphaFoldDB" id="A0A395WCW7"/>
<dbReference type="InterPro" id="IPR035917">
    <property type="entry name" value="YjbQ-like_sf"/>
</dbReference>
<name>A0A395WCW7_9FIRM</name>
<sequence length="268" mass="30577">MLIKTEIFLESKKGLKLTEEVEKLLQKEKITDGLMWVRVNSLTAILTLTNTFDNRTYDDIVDVMDKNCPTLVQYDTKVSPFDSSGRIKSSMVGNHLTLWVENGKCMLGSSQAIVAIEFDGPKKVNLELEIVTSNHFEKDMIKVDTQQHGLHDVTEDIRHIVEQNKINSGFAYLFVPHSTSGIWLAEESKEFIDLTKCLLDRMVPEIANFKHRETPSDAAGHIKTSLVGTYLLFKIDEGKCLIGENKRIYFMEFDGPRSRKIQMVTLFK</sequence>
<dbReference type="EMBL" id="QRYQ01000001">
    <property type="protein sequence ID" value="RGU94132.1"/>
    <property type="molecule type" value="Genomic_DNA"/>
</dbReference>
<accession>A0A395WCW7</accession>
<dbReference type="Proteomes" id="UP000265489">
    <property type="component" value="Unassembled WGS sequence"/>
</dbReference>
<dbReference type="PANTHER" id="PTHR30615">
    <property type="entry name" value="UNCHARACTERIZED PROTEIN YJBQ-RELATED"/>
    <property type="match status" value="1"/>
</dbReference>
<gene>
    <name evidence="2" type="ORF">DWW32_01050</name>
</gene>
<dbReference type="RefSeq" id="WP_118324405.1">
    <property type="nucleotide sequence ID" value="NZ_QRYH01000005.1"/>
</dbReference>
<dbReference type="GeneID" id="66579165"/>
<comment type="similarity">
    <text evidence="1">Belongs to the UPF0047 family.</text>
</comment>
<dbReference type="InterPro" id="IPR001602">
    <property type="entry name" value="UPF0047_YjbQ-like"/>
</dbReference>
<evidence type="ECO:0000313" key="3">
    <source>
        <dbReference type="Proteomes" id="UP000265489"/>
    </source>
</evidence>
<dbReference type="PANTHER" id="PTHR30615:SF8">
    <property type="entry name" value="UPF0047 PROTEIN C4A8.02C"/>
    <property type="match status" value="1"/>
</dbReference>
<dbReference type="Pfam" id="PF01894">
    <property type="entry name" value="YjbQ"/>
    <property type="match status" value="2"/>
</dbReference>
<evidence type="ECO:0000256" key="1">
    <source>
        <dbReference type="ARBA" id="ARBA00005534"/>
    </source>
</evidence>
<comment type="caution">
    <text evidence="2">The sequence shown here is derived from an EMBL/GenBank/DDBJ whole genome shotgun (WGS) entry which is preliminary data.</text>
</comment>
<protein>
    <recommendedName>
        <fullName evidence="4">YjbQ family protein</fullName>
    </recommendedName>
</protein>
<dbReference type="NCBIfam" id="TIGR00149">
    <property type="entry name" value="TIGR00149_YjbQ"/>
    <property type="match status" value="1"/>
</dbReference>
<proteinExistence type="inferred from homology"/>